<evidence type="ECO:0000259" key="4">
    <source>
        <dbReference type="PROSITE" id="PS01124"/>
    </source>
</evidence>
<dbReference type="GO" id="GO:0043565">
    <property type="term" value="F:sequence-specific DNA binding"/>
    <property type="evidence" value="ECO:0007669"/>
    <property type="project" value="InterPro"/>
</dbReference>
<dbReference type="PROSITE" id="PS01124">
    <property type="entry name" value="HTH_ARAC_FAMILY_2"/>
    <property type="match status" value="1"/>
</dbReference>
<evidence type="ECO:0000256" key="2">
    <source>
        <dbReference type="ARBA" id="ARBA00023125"/>
    </source>
</evidence>
<evidence type="ECO:0000256" key="1">
    <source>
        <dbReference type="ARBA" id="ARBA00023015"/>
    </source>
</evidence>
<dbReference type="EMBL" id="DVHU01000042">
    <property type="protein sequence ID" value="HIR92705.1"/>
    <property type="molecule type" value="Genomic_DNA"/>
</dbReference>
<dbReference type="PRINTS" id="PR00032">
    <property type="entry name" value="HTHARAC"/>
</dbReference>
<proteinExistence type="predicted"/>
<dbReference type="InterPro" id="IPR018060">
    <property type="entry name" value="HTH_AraC"/>
</dbReference>
<dbReference type="SUPFAM" id="SSF46689">
    <property type="entry name" value="Homeodomain-like"/>
    <property type="match status" value="2"/>
</dbReference>
<dbReference type="InterPro" id="IPR037923">
    <property type="entry name" value="HTH-like"/>
</dbReference>
<dbReference type="GO" id="GO:0003700">
    <property type="term" value="F:DNA-binding transcription factor activity"/>
    <property type="evidence" value="ECO:0007669"/>
    <property type="project" value="InterPro"/>
</dbReference>
<reference evidence="5" key="1">
    <citation type="submission" date="2020-10" db="EMBL/GenBank/DDBJ databases">
        <authorList>
            <person name="Gilroy R."/>
        </authorList>
    </citation>
    <scope>NUCLEOTIDE SEQUENCE</scope>
    <source>
        <strain evidence="5">ChiSxjej1B13-7041</strain>
    </source>
</reference>
<dbReference type="PANTHER" id="PTHR43280:SF28">
    <property type="entry name" value="HTH-TYPE TRANSCRIPTIONAL ACTIVATOR RHAS"/>
    <property type="match status" value="1"/>
</dbReference>
<dbReference type="InterPro" id="IPR003313">
    <property type="entry name" value="AraC-bd"/>
</dbReference>
<dbReference type="Pfam" id="PF12833">
    <property type="entry name" value="HTH_18"/>
    <property type="match status" value="1"/>
</dbReference>
<dbReference type="InterPro" id="IPR020449">
    <property type="entry name" value="Tscrpt_reg_AraC-type_HTH"/>
</dbReference>
<sequence length="306" mass="35763">MEQEVLILSRERQETSKIRPDDFPFWHQPRCLSHYYQHQVPLHWHPDLELILVTEGCMYYQADLETFLLEPGQGILVNSNILHGASPNGAADCHYLAFRVAGELFCGSSLAARQKYLQPLLYNPTFPFLVMDPSIPWHGELLNLLQQISHCYLSRSDCWILEIHLLLQQFWLVLYRNQRKELQSAEDRPLPGRIALYRALEYIQENYASPISLEQLAEVCQCSRASCCRIFSRVLRQSPMEYLRDYRLRQSLPLLTDTTLSVTEIAFRCGFNSSSYYTETFHRSMGCTPLQYRRRSRTQDAEEGTK</sequence>
<dbReference type="CDD" id="cd02208">
    <property type="entry name" value="cupin_RmlC-like"/>
    <property type="match status" value="1"/>
</dbReference>
<organism evidence="5 6">
    <name type="scientific">Candidatus Egerieimonas intestinavium</name>
    <dbReference type="NCBI Taxonomy" id="2840777"/>
    <lineage>
        <taxon>Bacteria</taxon>
        <taxon>Bacillati</taxon>
        <taxon>Bacillota</taxon>
        <taxon>Clostridia</taxon>
        <taxon>Lachnospirales</taxon>
        <taxon>Lachnospiraceae</taxon>
        <taxon>Lachnospiraceae incertae sedis</taxon>
        <taxon>Candidatus Egerieimonas</taxon>
    </lineage>
</organism>
<dbReference type="SUPFAM" id="SSF51215">
    <property type="entry name" value="Regulatory protein AraC"/>
    <property type="match status" value="1"/>
</dbReference>
<accession>A0A9D1EIN6</accession>
<gene>
    <name evidence="5" type="ORF">IAB98_04720</name>
</gene>
<dbReference type="Gene3D" id="2.60.120.10">
    <property type="entry name" value="Jelly Rolls"/>
    <property type="match status" value="1"/>
</dbReference>
<dbReference type="InterPro" id="IPR014710">
    <property type="entry name" value="RmlC-like_jellyroll"/>
</dbReference>
<feature type="domain" description="HTH araC/xylS-type" evidence="4">
    <location>
        <begin position="197"/>
        <end position="295"/>
    </location>
</feature>
<keyword evidence="1" id="KW-0805">Transcription regulation</keyword>
<dbReference type="PANTHER" id="PTHR43280">
    <property type="entry name" value="ARAC-FAMILY TRANSCRIPTIONAL REGULATOR"/>
    <property type="match status" value="1"/>
</dbReference>
<dbReference type="AlphaFoldDB" id="A0A9D1EIN6"/>
<dbReference type="Proteomes" id="UP000886841">
    <property type="component" value="Unassembled WGS sequence"/>
</dbReference>
<keyword evidence="3" id="KW-0804">Transcription</keyword>
<keyword evidence="2" id="KW-0238">DNA-binding</keyword>
<reference evidence="5" key="2">
    <citation type="journal article" date="2021" name="PeerJ">
        <title>Extensive microbial diversity within the chicken gut microbiome revealed by metagenomics and culture.</title>
        <authorList>
            <person name="Gilroy R."/>
            <person name="Ravi A."/>
            <person name="Getino M."/>
            <person name="Pursley I."/>
            <person name="Horton D.L."/>
            <person name="Alikhan N.F."/>
            <person name="Baker D."/>
            <person name="Gharbi K."/>
            <person name="Hall N."/>
            <person name="Watson M."/>
            <person name="Adriaenssens E.M."/>
            <person name="Foster-Nyarko E."/>
            <person name="Jarju S."/>
            <person name="Secka A."/>
            <person name="Antonio M."/>
            <person name="Oren A."/>
            <person name="Chaudhuri R.R."/>
            <person name="La Ragione R."/>
            <person name="Hildebrand F."/>
            <person name="Pallen M.J."/>
        </authorList>
    </citation>
    <scope>NUCLEOTIDE SEQUENCE</scope>
    <source>
        <strain evidence="5">ChiSxjej1B13-7041</strain>
    </source>
</reference>
<name>A0A9D1EIN6_9FIRM</name>
<protein>
    <submittedName>
        <fullName evidence="5">Helix-turn-helix domain-containing protein</fullName>
    </submittedName>
</protein>
<dbReference type="Gene3D" id="1.10.10.60">
    <property type="entry name" value="Homeodomain-like"/>
    <property type="match status" value="2"/>
</dbReference>
<dbReference type="Pfam" id="PF02311">
    <property type="entry name" value="AraC_binding"/>
    <property type="match status" value="1"/>
</dbReference>
<dbReference type="SMART" id="SM00342">
    <property type="entry name" value="HTH_ARAC"/>
    <property type="match status" value="1"/>
</dbReference>
<evidence type="ECO:0000313" key="5">
    <source>
        <dbReference type="EMBL" id="HIR92705.1"/>
    </source>
</evidence>
<dbReference type="InterPro" id="IPR009057">
    <property type="entry name" value="Homeodomain-like_sf"/>
</dbReference>
<comment type="caution">
    <text evidence="5">The sequence shown here is derived from an EMBL/GenBank/DDBJ whole genome shotgun (WGS) entry which is preliminary data.</text>
</comment>
<evidence type="ECO:0000256" key="3">
    <source>
        <dbReference type="ARBA" id="ARBA00023163"/>
    </source>
</evidence>
<evidence type="ECO:0000313" key="6">
    <source>
        <dbReference type="Proteomes" id="UP000886841"/>
    </source>
</evidence>